<dbReference type="GO" id="GO:0005886">
    <property type="term" value="C:plasma membrane"/>
    <property type="evidence" value="ECO:0007669"/>
    <property type="project" value="TreeGrafter"/>
</dbReference>
<accession>A0A4S4NKT7</accession>
<keyword evidence="3" id="KW-1185">Reference proteome</keyword>
<evidence type="ECO:0000313" key="2">
    <source>
        <dbReference type="EMBL" id="THH38908.1"/>
    </source>
</evidence>
<dbReference type="PANTHER" id="PTHR30336:SF20">
    <property type="entry name" value="DUF218 DOMAIN-CONTAINING PROTEIN"/>
    <property type="match status" value="1"/>
</dbReference>
<feature type="domain" description="DUF218" evidence="1">
    <location>
        <begin position="4"/>
        <end position="128"/>
    </location>
</feature>
<dbReference type="RefSeq" id="WP_136461827.1">
    <property type="nucleotide sequence ID" value="NZ_SRKY01000001.1"/>
</dbReference>
<dbReference type="InterPro" id="IPR014729">
    <property type="entry name" value="Rossmann-like_a/b/a_fold"/>
</dbReference>
<gene>
    <name evidence="2" type="ORF">E4Z66_04950</name>
</gene>
<sequence>MTRALIILGAAVWPGGRPSPTLERRVNKAIALWREGGFDLVIPSGGPSAHPPTEAEVMQHMLIGAGVPESAILPEPYSTTTLTNAVNSAALLRPLTRPQVVVVTDGYHGLRSALTFRRLGLAARVVSADDAPPTPRWQVRLKGQLRECAALPVYALKLYARALPAPHPDLQGVAERGPEPTRAPRA</sequence>
<evidence type="ECO:0000313" key="3">
    <source>
        <dbReference type="Proteomes" id="UP000306602"/>
    </source>
</evidence>
<dbReference type="PANTHER" id="PTHR30336">
    <property type="entry name" value="INNER MEMBRANE PROTEIN, PROBABLE PERMEASE"/>
    <property type="match status" value="1"/>
</dbReference>
<dbReference type="AlphaFoldDB" id="A0A4S4NKT7"/>
<proteinExistence type="predicted"/>
<dbReference type="OrthoDB" id="9809813at2"/>
<organism evidence="2 3">
    <name type="scientific">Aliishimia ponticola</name>
    <dbReference type="NCBI Taxonomy" id="2499833"/>
    <lineage>
        <taxon>Bacteria</taxon>
        <taxon>Pseudomonadati</taxon>
        <taxon>Pseudomonadota</taxon>
        <taxon>Alphaproteobacteria</taxon>
        <taxon>Rhodobacterales</taxon>
        <taxon>Paracoccaceae</taxon>
        <taxon>Aliishimia</taxon>
    </lineage>
</organism>
<evidence type="ECO:0000259" key="1">
    <source>
        <dbReference type="Pfam" id="PF02698"/>
    </source>
</evidence>
<comment type="caution">
    <text evidence="2">The sequence shown here is derived from an EMBL/GenBank/DDBJ whole genome shotgun (WGS) entry which is preliminary data.</text>
</comment>
<dbReference type="EMBL" id="SRKY01000001">
    <property type="protein sequence ID" value="THH38908.1"/>
    <property type="molecule type" value="Genomic_DNA"/>
</dbReference>
<dbReference type="CDD" id="cd06259">
    <property type="entry name" value="YdcF-like"/>
    <property type="match status" value="1"/>
</dbReference>
<protein>
    <submittedName>
        <fullName evidence="2">YdcF family protein</fullName>
    </submittedName>
</protein>
<reference evidence="2 3" key="1">
    <citation type="submission" date="2019-04" db="EMBL/GenBank/DDBJ databases">
        <title>Shimia ponticola sp. nov., isolated from seawater.</title>
        <authorList>
            <person name="Kim Y.-O."/>
            <person name="Yoon J.-H."/>
        </authorList>
    </citation>
    <scope>NUCLEOTIDE SEQUENCE [LARGE SCALE GENOMIC DNA]</scope>
    <source>
        <strain evidence="2 3">MYP11</strain>
    </source>
</reference>
<dbReference type="Gene3D" id="3.40.50.620">
    <property type="entry name" value="HUPs"/>
    <property type="match status" value="1"/>
</dbReference>
<name>A0A4S4NKT7_9RHOB</name>
<dbReference type="InterPro" id="IPR051599">
    <property type="entry name" value="Cell_Envelope_Assoc"/>
</dbReference>
<dbReference type="InterPro" id="IPR003848">
    <property type="entry name" value="DUF218"/>
</dbReference>
<dbReference type="Pfam" id="PF02698">
    <property type="entry name" value="DUF218"/>
    <property type="match status" value="1"/>
</dbReference>
<dbReference type="Proteomes" id="UP000306602">
    <property type="component" value="Unassembled WGS sequence"/>
</dbReference>